<sequence length="502" mass="56978">MEFKKTMMIAKSTIAAGFALALTGCGSDTKVNLGKDFDYEDSTLYVFSNAKDTMFDPEHFQKVAQTLTTKKDFMLSHSVEESQKAIEQLNAMKAGIETLALTSEEKSSYLTAIEDATKTHNQFIGFYTSLYDTKLDQYAAEKYPEVIKGISEAESQLQQYKDAVAPSKTKLVNANKHVTKSVENFRTQYAILEAEAKQFVIDNEIVLPLKEVRFFTSYRESEPEKDGSCEKIEGSKYADYGVYFESTKQCHYVKTNNSTDDMYRFSESQASAYEAILTKHQKAMDDVALKLSEARELVTIAKRELKKSELLASNKYGGNERKLTSAVYNAHNRLDHQTNGAYDASDKEWQPIRSNILSRAQSKLYDIINELKEKDGLPQFSFEKEYHVFSAEKALPVLANLARKDLEKATQFSDIDDEGNLSTDGMITDDTLQIVVLDTKDAKLVANLSNFLNKDDIQMLTQRESFDETAEPITVATKIAEEKYYNHFNEIKQALAEKFNYY</sequence>
<dbReference type="RefSeq" id="WP_274140820.1">
    <property type="nucleotide sequence ID" value="NZ_JAJUBB010000003.1"/>
</dbReference>
<organism evidence="2 3">
    <name type="scientific">Enterovibrio qingdaonensis</name>
    <dbReference type="NCBI Taxonomy" id="2899818"/>
    <lineage>
        <taxon>Bacteria</taxon>
        <taxon>Pseudomonadati</taxon>
        <taxon>Pseudomonadota</taxon>
        <taxon>Gammaproteobacteria</taxon>
        <taxon>Vibrionales</taxon>
        <taxon>Vibrionaceae</taxon>
        <taxon>Enterovibrio</taxon>
    </lineage>
</organism>
<proteinExistence type="predicted"/>
<reference evidence="2" key="1">
    <citation type="submission" date="2021-12" db="EMBL/GenBank/DDBJ databases">
        <title>Enterovibrio ZSDZ35 sp. nov. and Enterovibrio ZSDZ42 sp. nov., isolated from coastal seawater in Qingdao.</title>
        <authorList>
            <person name="Zhang P."/>
        </authorList>
    </citation>
    <scope>NUCLEOTIDE SEQUENCE</scope>
    <source>
        <strain evidence="2">ZSDZ35</strain>
    </source>
</reference>
<comment type="caution">
    <text evidence="2">The sequence shown here is derived from an EMBL/GenBank/DDBJ whole genome shotgun (WGS) entry which is preliminary data.</text>
</comment>
<feature type="chain" id="PRO_5046626362" description="Lipoprotein" evidence="1">
    <location>
        <begin position="22"/>
        <end position="502"/>
    </location>
</feature>
<dbReference type="PROSITE" id="PS51257">
    <property type="entry name" value="PROKAR_LIPOPROTEIN"/>
    <property type="match status" value="1"/>
</dbReference>
<accession>A0ABT5QI74</accession>
<evidence type="ECO:0000313" key="3">
    <source>
        <dbReference type="Proteomes" id="UP001149821"/>
    </source>
</evidence>
<feature type="signal peptide" evidence="1">
    <location>
        <begin position="1"/>
        <end position="21"/>
    </location>
</feature>
<gene>
    <name evidence="2" type="ORF">LRP49_05640</name>
</gene>
<evidence type="ECO:0000256" key="1">
    <source>
        <dbReference type="SAM" id="SignalP"/>
    </source>
</evidence>
<dbReference type="EMBL" id="JAJUBB010000003">
    <property type="protein sequence ID" value="MDD1780682.1"/>
    <property type="molecule type" value="Genomic_DNA"/>
</dbReference>
<keyword evidence="1" id="KW-0732">Signal</keyword>
<evidence type="ECO:0008006" key="4">
    <source>
        <dbReference type="Google" id="ProtNLM"/>
    </source>
</evidence>
<dbReference type="Proteomes" id="UP001149821">
    <property type="component" value="Unassembled WGS sequence"/>
</dbReference>
<protein>
    <recommendedName>
        <fullName evidence="4">Lipoprotein</fullName>
    </recommendedName>
</protein>
<name>A0ABT5QI74_9GAMM</name>
<keyword evidence="3" id="KW-1185">Reference proteome</keyword>
<evidence type="ECO:0000313" key="2">
    <source>
        <dbReference type="EMBL" id="MDD1780682.1"/>
    </source>
</evidence>